<accession>A0A2P6TB58</accession>
<feature type="compositionally biased region" description="Low complexity" evidence="10">
    <location>
        <begin position="290"/>
        <end position="303"/>
    </location>
</feature>
<comment type="subcellular location">
    <subcellularLocation>
        <location evidence="1">Membrane</location>
        <topology evidence="1">Multi-pass membrane protein</topology>
    </subcellularLocation>
</comment>
<feature type="repeat" description="Solcar" evidence="8">
    <location>
        <begin position="10"/>
        <end position="99"/>
    </location>
</feature>
<feature type="repeat" description="Solcar" evidence="8">
    <location>
        <begin position="316"/>
        <end position="401"/>
    </location>
</feature>
<feature type="compositionally biased region" description="Gly residues" evidence="10">
    <location>
        <begin position="272"/>
        <end position="289"/>
    </location>
</feature>
<evidence type="ECO:0000256" key="1">
    <source>
        <dbReference type="ARBA" id="ARBA00004141"/>
    </source>
</evidence>
<keyword evidence="5" id="KW-0677">Repeat</keyword>
<dbReference type="GO" id="GO:0016020">
    <property type="term" value="C:membrane"/>
    <property type="evidence" value="ECO:0007669"/>
    <property type="project" value="UniProtKB-SubCell"/>
</dbReference>
<keyword evidence="13" id="KW-1185">Reference proteome</keyword>
<dbReference type="Pfam" id="PF00153">
    <property type="entry name" value="Mito_carr"/>
    <property type="match status" value="4"/>
</dbReference>
<feature type="transmembrane region" description="Helical" evidence="11">
    <location>
        <begin position="70"/>
        <end position="92"/>
    </location>
</feature>
<dbReference type="SUPFAM" id="SSF103506">
    <property type="entry name" value="Mitochondrial carrier"/>
    <property type="match status" value="1"/>
</dbReference>
<dbReference type="Proteomes" id="UP000239899">
    <property type="component" value="Unassembled WGS sequence"/>
</dbReference>
<proteinExistence type="inferred from homology"/>
<keyword evidence="7 8" id="KW-0472">Membrane</keyword>
<dbReference type="STRING" id="3076.A0A2P6TB58"/>
<evidence type="ECO:0000256" key="7">
    <source>
        <dbReference type="ARBA" id="ARBA00023136"/>
    </source>
</evidence>
<dbReference type="InterPro" id="IPR018108">
    <property type="entry name" value="MCP_transmembrane"/>
</dbReference>
<keyword evidence="3 9" id="KW-0813">Transport</keyword>
<comment type="caution">
    <text evidence="12">The sequence shown here is derived from an EMBL/GenBank/DDBJ whole genome shotgun (WGS) entry which is preliminary data.</text>
</comment>
<dbReference type="GO" id="GO:0055085">
    <property type="term" value="P:transmembrane transport"/>
    <property type="evidence" value="ECO:0007669"/>
    <property type="project" value="InterPro"/>
</dbReference>
<reference evidence="12 13" key="1">
    <citation type="journal article" date="2018" name="Plant J.">
        <title>Genome sequences of Chlorella sorokiniana UTEX 1602 and Micractinium conductrix SAG 241.80: implications to maltose excretion by a green alga.</title>
        <authorList>
            <person name="Arriola M.B."/>
            <person name="Velmurugan N."/>
            <person name="Zhang Y."/>
            <person name="Plunkett M.H."/>
            <person name="Hondzo H."/>
            <person name="Barney B.M."/>
        </authorList>
    </citation>
    <scope>NUCLEOTIDE SEQUENCE [LARGE SCALE GENOMIC DNA]</scope>
    <source>
        <strain evidence="13">UTEX 1602</strain>
    </source>
</reference>
<dbReference type="PROSITE" id="PS50920">
    <property type="entry name" value="SOLCAR"/>
    <property type="match status" value="3"/>
</dbReference>
<dbReference type="OrthoDB" id="269120at2759"/>
<keyword evidence="4 8" id="KW-0812">Transmembrane</keyword>
<name>A0A2P6TB58_CHLSO</name>
<evidence type="ECO:0000256" key="6">
    <source>
        <dbReference type="ARBA" id="ARBA00022989"/>
    </source>
</evidence>
<gene>
    <name evidence="12" type="ORF">C2E21_9524</name>
</gene>
<dbReference type="EMBL" id="LHPG02000029">
    <property type="protein sequence ID" value="PRW05777.1"/>
    <property type="molecule type" value="Genomic_DNA"/>
</dbReference>
<evidence type="ECO:0000313" key="13">
    <source>
        <dbReference type="Proteomes" id="UP000239899"/>
    </source>
</evidence>
<organism evidence="12 13">
    <name type="scientific">Chlorella sorokiniana</name>
    <name type="common">Freshwater green alga</name>
    <dbReference type="NCBI Taxonomy" id="3076"/>
    <lineage>
        <taxon>Eukaryota</taxon>
        <taxon>Viridiplantae</taxon>
        <taxon>Chlorophyta</taxon>
        <taxon>core chlorophytes</taxon>
        <taxon>Trebouxiophyceae</taxon>
        <taxon>Chlorellales</taxon>
        <taxon>Chlorellaceae</taxon>
        <taxon>Chlorella clade</taxon>
        <taxon>Chlorella</taxon>
    </lineage>
</organism>
<evidence type="ECO:0000256" key="10">
    <source>
        <dbReference type="SAM" id="MobiDB-lite"/>
    </source>
</evidence>
<dbReference type="PANTHER" id="PTHR45683">
    <property type="entry name" value="MITOCHONDRIAL NICOTINAMIDE ADENINE DINUCLEOTIDE TRANSPORTER 1-RELATED-RELATED"/>
    <property type="match status" value="1"/>
</dbReference>
<dbReference type="Gene3D" id="1.50.40.10">
    <property type="entry name" value="Mitochondrial carrier domain"/>
    <property type="match status" value="2"/>
</dbReference>
<dbReference type="AlphaFoldDB" id="A0A2P6TB58"/>
<comment type="similarity">
    <text evidence="2 9">Belongs to the mitochondrial carrier (TC 2.A.29) family.</text>
</comment>
<feature type="repeat" description="Solcar" evidence="8">
    <location>
        <begin position="159"/>
        <end position="250"/>
    </location>
</feature>
<evidence type="ECO:0000256" key="8">
    <source>
        <dbReference type="PROSITE-ProRule" id="PRU00282"/>
    </source>
</evidence>
<evidence type="ECO:0000256" key="9">
    <source>
        <dbReference type="RuleBase" id="RU000488"/>
    </source>
</evidence>
<feature type="region of interest" description="Disordered" evidence="10">
    <location>
        <begin position="272"/>
        <end position="309"/>
    </location>
</feature>
<feature type="transmembrane region" description="Helical" evidence="11">
    <location>
        <begin position="112"/>
        <end position="135"/>
    </location>
</feature>
<sequence>MAADQKKKIQPQWKHALAGGTAGLAATLILHPLDVVKTRLQVQDGAGLLPAYRGTVDALRQIVRQEGWRALYSGLTPALAGSGLAWGIYFFAYNRAKERYQRSSGQSKLSPGWHLVSAAEAGAVVCFITNPIWVVKTRLQLQRKTVQQAAAAAAAAAAAGGPAQAAAAAAGQAAAAAAAGPASIPRLLGSAVAGAPAEACALEYRGFVHAFVQIARCEGLGGLYKGLLPSLLLVSHGAIQFAVYEELKHAAESSVSLQRFTGSLDRLLGAGSSGGSGGGHASGSSGKGSSGSDSSSSSSNSGGLRQHTKVRELTPAEITACGALSKLAASVATYPSQVLRARLQQRMDARTLQYTGVGDVIRKTLQREGLGGFYKGLVPNVLRVMPQSALTFLVYESVMRVLADRQQAQQAQQQG</sequence>
<evidence type="ECO:0000256" key="4">
    <source>
        <dbReference type="ARBA" id="ARBA00022692"/>
    </source>
</evidence>
<dbReference type="InterPro" id="IPR023395">
    <property type="entry name" value="MCP_dom_sf"/>
</dbReference>
<dbReference type="InterPro" id="IPR044712">
    <property type="entry name" value="SLC25A32-like"/>
</dbReference>
<evidence type="ECO:0000256" key="3">
    <source>
        <dbReference type="ARBA" id="ARBA00022448"/>
    </source>
</evidence>
<evidence type="ECO:0000256" key="2">
    <source>
        <dbReference type="ARBA" id="ARBA00006375"/>
    </source>
</evidence>
<keyword evidence="6 11" id="KW-1133">Transmembrane helix</keyword>
<evidence type="ECO:0000256" key="5">
    <source>
        <dbReference type="ARBA" id="ARBA00022737"/>
    </source>
</evidence>
<protein>
    <submittedName>
        <fullName evidence="12">Folate transporter chloroplastic isoform X1</fullName>
    </submittedName>
</protein>
<dbReference type="GO" id="GO:0006862">
    <property type="term" value="P:nucleotide transport"/>
    <property type="evidence" value="ECO:0007669"/>
    <property type="project" value="InterPro"/>
</dbReference>
<evidence type="ECO:0000256" key="11">
    <source>
        <dbReference type="SAM" id="Phobius"/>
    </source>
</evidence>
<evidence type="ECO:0000313" key="12">
    <source>
        <dbReference type="EMBL" id="PRW05777.1"/>
    </source>
</evidence>